<dbReference type="RefSeq" id="WP_343799560.1">
    <property type="nucleotide sequence ID" value="NZ_BAAADJ010000023.1"/>
</dbReference>
<dbReference type="Gene3D" id="3.40.50.300">
    <property type="entry name" value="P-loop containing nucleotide triphosphate hydrolases"/>
    <property type="match status" value="1"/>
</dbReference>
<dbReference type="SMART" id="SM00382">
    <property type="entry name" value="AAA"/>
    <property type="match status" value="1"/>
</dbReference>
<dbReference type="SUPFAM" id="SSF52540">
    <property type="entry name" value="P-loop containing nucleoside triphosphate hydrolases"/>
    <property type="match status" value="1"/>
</dbReference>
<reference evidence="3" key="1">
    <citation type="journal article" date="2019" name="Int. J. Syst. Evol. Microbiol.">
        <title>The Global Catalogue of Microorganisms (GCM) 10K type strain sequencing project: providing services to taxonomists for standard genome sequencing and annotation.</title>
        <authorList>
            <consortium name="The Broad Institute Genomics Platform"/>
            <consortium name="The Broad Institute Genome Sequencing Center for Infectious Disease"/>
            <person name="Wu L."/>
            <person name="Ma J."/>
        </authorList>
    </citation>
    <scope>NUCLEOTIDE SEQUENCE [LARGE SCALE GENOMIC DNA]</scope>
    <source>
        <strain evidence="3">JCM 9731</strain>
    </source>
</reference>
<evidence type="ECO:0000313" key="2">
    <source>
        <dbReference type="EMBL" id="GAA0333384.1"/>
    </source>
</evidence>
<dbReference type="InterPro" id="IPR027417">
    <property type="entry name" value="P-loop_NTPase"/>
</dbReference>
<dbReference type="InterPro" id="IPR009928">
    <property type="entry name" value="DnaI_N"/>
</dbReference>
<comment type="caution">
    <text evidence="2">The sequence shown here is derived from an EMBL/GenBank/DDBJ whole genome shotgun (WGS) entry which is preliminary data.</text>
</comment>
<dbReference type="Pfam" id="PF01695">
    <property type="entry name" value="IstB_IS21"/>
    <property type="match status" value="1"/>
</dbReference>
<accession>A0ABP3G2W9</accession>
<dbReference type="EMBL" id="BAAADJ010000023">
    <property type="protein sequence ID" value="GAA0333384.1"/>
    <property type="molecule type" value="Genomic_DNA"/>
</dbReference>
<gene>
    <name evidence="2" type="primary">dnaI</name>
    <name evidence="2" type="ORF">GCM10008967_25160</name>
</gene>
<dbReference type="InterPro" id="IPR003593">
    <property type="entry name" value="AAA+_ATPase"/>
</dbReference>
<dbReference type="PANTHER" id="PTHR30050:SF8">
    <property type="entry name" value="PRIMOSOMAL PROTEIN DNAI"/>
    <property type="match status" value="1"/>
</dbReference>
<dbReference type="Proteomes" id="UP001500782">
    <property type="component" value="Unassembled WGS sequence"/>
</dbReference>
<dbReference type="CDD" id="cd00009">
    <property type="entry name" value="AAA"/>
    <property type="match status" value="1"/>
</dbReference>
<dbReference type="NCBIfam" id="NF006505">
    <property type="entry name" value="PRK08939.1"/>
    <property type="match status" value="1"/>
</dbReference>
<proteinExistence type="predicted"/>
<organism evidence="2 3">
    <name type="scientific">Bacillus carboniphilus</name>
    <dbReference type="NCBI Taxonomy" id="86663"/>
    <lineage>
        <taxon>Bacteria</taxon>
        <taxon>Bacillati</taxon>
        <taxon>Bacillota</taxon>
        <taxon>Bacilli</taxon>
        <taxon>Bacillales</taxon>
        <taxon>Bacillaceae</taxon>
        <taxon>Bacillus</taxon>
    </lineage>
</organism>
<dbReference type="PANTHER" id="PTHR30050">
    <property type="entry name" value="CHROMOSOMAL REPLICATION INITIATOR PROTEIN DNAA"/>
    <property type="match status" value="1"/>
</dbReference>
<protein>
    <submittedName>
        <fullName evidence="2">Primosomal protein DnaI</fullName>
    </submittedName>
</protein>
<dbReference type="InterPro" id="IPR002611">
    <property type="entry name" value="IstB_ATP-bd"/>
</dbReference>
<keyword evidence="3" id="KW-1185">Reference proteome</keyword>
<dbReference type="Pfam" id="PF07319">
    <property type="entry name" value="DnaI_N"/>
    <property type="match status" value="1"/>
</dbReference>
<feature type="domain" description="AAA+ ATPase" evidence="1">
    <location>
        <begin position="160"/>
        <end position="304"/>
    </location>
</feature>
<evidence type="ECO:0000259" key="1">
    <source>
        <dbReference type="SMART" id="SM00382"/>
    </source>
</evidence>
<sequence length="310" mass="36011">MEKIQRALSQWGNGSSFQQQYEQMKKEVLQNSEVRQFLHEHSSRITKEMVDKNINTLYEFSTQSKDCGACPSLGECRNYMKGYHPRLKLVYDRIEILYDHCPRMKREQEKRKQERLVQSFSVPSEILSAKFEHMDLDEKERFIAIRRAKDFTRAYLEGANPRGLYLYGKFGVGKTYLLGAIANELAEHEKSSYIVHVPELIRELKNSIGESSLEEKLTSVKKAKILMLDDIGAETLSNWVRDEIFGTILQYRMLEKLPTLFTSNFDLTQLEDHFTFNNKGDQEDVKAGRLIDRIRALTDPVPVGGMNRRG</sequence>
<evidence type="ECO:0000313" key="3">
    <source>
        <dbReference type="Proteomes" id="UP001500782"/>
    </source>
</evidence>
<name>A0ABP3G2W9_9BACI</name>